<comment type="cofactor">
    <cofactor evidence="1">
        <name>pyridoxal 5'-phosphate</name>
        <dbReference type="ChEBI" id="CHEBI:597326"/>
    </cofactor>
</comment>
<reference evidence="5 6" key="1">
    <citation type="submission" date="2018-05" db="EMBL/GenBank/DDBJ databases">
        <title>A metagenomic window into the 2 km-deep terrestrial subsurface aquifer revealed taxonomically and functionally diverse microbial community comprising novel uncultured bacterial lineages.</title>
        <authorList>
            <person name="Kadnikov V.V."/>
            <person name="Mardanov A.V."/>
            <person name="Beletsky A.V."/>
            <person name="Banks D."/>
            <person name="Pimenov N.V."/>
            <person name="Frank Y.A."/>
            <person name="Karnachuk O.V."/>
            <person name="Ravin N.V."/>
        </authorList>
    </citation>
    <scope>NUCLEOTIDE SEQUENCE [LARGE SCALE GENOMIC DNA]</scope>
    <source>
        <strain evidence="5">BY</strain>
    </source>
</reference>
<dbReference type="Pfam" id="PF00291">
    <property type="entry name" value="PALP"/>
    <property type="match status" value="1"/>
</dbReference>
<dbReference type="PANTHER" id="PTHR48078">
    <property type="entry name" value="THREONINE DEHYDRATASE, MITOCHONDRIAL-RELATED"/>
    <property type="match status" value="1"/>
</dbReference>
<dbReference type="InterPro" id="IPR036052">
    <property type="entry name" value="TrpB-like_PALP_sf"/>
</dbReference>
<evidence type="ECO:0000313" key="6">
    <source>
        <dbReference type="Proteomes" id="UP000262583"/>
    </source>
</evidence>
<keyword evidence="3" id="KW-0456">Lyase</keyword>
<evidence type="ECO:0000256" key="2">
    <source>
        <dbReference type="ARBA" id="ARBA00022898"/>
    </source>
</evidence>
<evidence type="ECO:0000256" key="1">
    <source>
        <dbReference type="ARBA" id="ARBA00001933"/>
    </source>
</evidence>
<dbReference type="GO" id="GO:0006565">
    <property type="term" value="P:L-serine catabolic process"/>
    <property type="evidence" value="ECO:0007669"/>
    <property type="project" value="TreeGrafter"/>
</dbReference>
<dbReference type="EMBL" id="CP030759">
    <property type="protein sequence ID" value="AXA35423.1"/>
    <property type="molecule type" value="Genomic_DNA"/>
</dbReference>
<dbReference type="Gene3D" id="3.40.50.1100">
    <property type="match status" value="2"/>
</dbReference>
<name>A0A2Z4Y4H9_SUMC1</name>
<feature type="domain" description="Tryptophan synthase beta chain-like PALP" evidence="4">
    <location>
        <begin position="69"/>
        <end position="372"/>
    </location>
</feature>
<keyword evidence="2" id="KW-0663">Pyridoxal phosphate</keyword>
<evidence type="ECO:0000313" key="5">
    <source>
        <dbReference type="EMBL" id="AXA35423.1"/>
    </source>
</evidence>
<dbReference type="InterPro" id="IPR001926">
    <property type="entry name" value="TrpB-like_PALP"/>
</dbReference>
<dbReference type="GO" id="GO:0004794">
    <property type="term" value="F:threonine deaminase activity"/>
    <property type="evidence" value="ECO:0007669"/>
    <property type="project" value="TreeGrafter"/>
</dbReference>
<dbReference type="GO" id="GO:0003941">
    <property type="term" value="F:L-serine ammonia-lyase activity"/>
    <property type="evidence" value="ECO:0007669"/>
    <property type="project" value="TreeGrafter"/>
</dbReference>
<dbReference type="GO" id="GO:0009097">
    <property type="term" value="P:isoleucine biosynthetic process"/>
    <property type="evidence" value="ECO:0007669"/>
    <property type="project" value="TreeGrafter"/>
</dbReference>
<dbReference type="SUPFAM" id="SSF53686">
    <property type="entry name" value="Tryptophan synthase beta subunit-like PLP-dependent enzymes"/>
    <property type="match status" value="1"/>
</dbReference>
<accession>A0A2Z4Y4H9</accession>
<evidence type="ECO:0000259" key="4">
    <source>
        <dbReference type="Pfam" id="PF00291"/>
    </source>
</evidence>
<organism evidence="5 6">
    <name type="scientific">Sumerlaea chitinivorans</name>
    <dbReference type="NCBI Taxonomy" id="2250252"/>
    <lineage>
        <taxon>Bacteria</taxon>
        <taxon>Candidatus Sumerlaeota</taxon>
        <taxon>Candidatus Sumerlaeia</taxon>
        <taxon>Candidatus Sumerlaeales</taxon>
        <taxon>Candidatus Sumerlaeaceae</taxon>
        <taxon>Candidatus Sumerlaea</taxon>
    </lineage>
</organism>
<proteinExistence type="predicted"/>
<dbReference type="Proteomes" id="UP000262583">
    <property type="component" value="Chromosome"/>
</dbReference>
<gene>
    <name evidence="5" type="ORF">BRCON_0646</name>
</gene>
<dbReference type="AlphaFoldDB" id="A0A2Z4Y4H9"/>
<dbReference type="GO" id="GO:0006567">
    <property type="term" value="P:L-threonine catabolic process"/>
    <property type="evidence" value="ECO:0007669"/>
    <property type="project" value="TreeGrafter"/>
</dbReference>
<evidence type="ECO:0000256" key="3">
    <source>
        <dbReference type="ARBA" id="ARBA00023239"/>
    </source>
</evidence>
<protein>
    <submittedName>
        <fullName evidence="5">Threonine synthase</fullName>
    </submittedName>
</protein>
<sequence length="415" mass="44536">MTPMVEAYLFGLRSGRRYDLAHLHEFGDNGELLEVRADAEVRNQLRAGRSVYERFSDFWNIAPLDLSLSLGEGNTPLLSAGRRLSRWVGANRLLLKNETVNPTWSFKDRGTFACAAHARACGENYLATISTGNMGHSVAAYAARAGMRAIIIVPAGTSPAKISPMAAHGAYVLEVECDNFSTLKHGALEIASELGIRMVSGNGPIRAEGYKFEAFEMWEQFGAGVPDYVVVPTSACGHIRGIFKGWLELRQHGFCRAIPTMIVAQPARIAPIAAAIGAGTYEPVVFPPATTVAEALSSGDPPGAAEILQMAREYGWLAETADEEEILEARAQLAADGFFVEASAAVGIAVLRKLIAQGKLDAAATIVAVLTGSGLKEHAAQSQRPVGLVYRAPLKELKDALIRLVDPLASRQVRP</sequence>
<dbReference type="KEGG" id="schv:BRCON_0646"/>
<dbReference type="PANTHER" id="PTHR48078:SF6">
    <property type="entry name" value="L-THREONINE DEHYDRATASE CATABOLIC TDCB"/>
    <property type="match status" value="1"/>
</dbReference>
<dbReference type="InterPro" id="IPR050147">
    <property type="entry name" value="Ser/Thr_Dehydratase"/>
</dbReference>